<accession>A0A1I1IX56</accession>
<dbReference type="InterPro" id="IPR037925">
    <property type="entry name" value="FlgE/F/G-like"/>
</dbReference>
<keyword evidence="5" id="KW-0966">Cell projection</keyword>
<dbReference type="GO" id="GO:0071978">
    <property type="term" value="P:bacterial-type flagellum-dependent swarming motility"/>
    <property type="evidence" value="ECO:0007669"/>
    <property type="project" value="TreeGrafter"/>
</dbReference>
<dbReference type="SUPFAM" id="SSF117143">
    <property type="entry name" value="Flagellar hook protein flgE"/>
    <property type="match status" value="1"/>
</dbReference>
<dbReference type="InterPro" id="IPR010930">
    <property type="entry name" value="Flg_bb/hook_C_dom"/>
</dbReference>
<comment type="similarity">
    <text evidence="1 2">Belongs to the flagella basal body rod proteins family.</text>
</comment>
<comment type="subcellular location">
    <subcellularLocation>
        <location evidence="2">Bacterial flagellum basal body</location>
    </subcellularLocation>
</comment>
<dbReference type="InterPro" id="IPR053967">
    <property type="entry name" value="LlgE_F_G-like_D1"/>
</dbReference>
<dbReference type="NCBIfam" id="TIGR03506">
    <property type="entry name" value="FlgEFG_subfam"/>
    <property type="match status" value="1"/>
</dbReference>
<keyword evidence="6" id="KW-1185">Reference proteome</keyword>
<dbReference type="Pfam" id="PF06429">
    <property type="entry name" value="Flg_bbr_C"/>
    <property type="match status" value="1"/>
</dbReference>
<evidence type="ECO:0000256" key="2">
    <source>
        <dbReference type="RuleBase" id="RU362116"/>
    </source>
</evidence>
<organism evidence="5 6">
    <name type="scientific">Alkalibacterium subtropicum</name>
    <dbReference type="NCBI Taxonomy" id="753702"/>
    <lineage>
        <taxon>Bacteria</taxon>
        <taxon>Bacillati</taxon>
        <taxon>Bacillota</taxon>
        <taxon>Bacilli</taxon>
        <taxon>Lactobacillales</taxon>
        <taxon>Carnobacteriaceae</taxon>
        <taxon>Alkalibacterium</taxon>
    </lineage>
</organism>
<keyword evidence="2" id="KW-0975">Bacterial flagellum</keyword>
<dbReference type="Pfam" id="PF22692">
    <property type="entry name" value="LlgE_F_G_D1"/>
    <property type="match status" value="1"/>
</dbReference>
<dbReference type="RefSeq" id="WP_245751891.1">
    <property type="nucleotide sequence ID" value="NZ_FOLT01000006.1"/>
</dbReference>
<proteinExistence type="inferred from homology"/>
<evidence type="ECO:0000259" key="3">
    <source>
        <dbReference type="Pfam" id="PF06429"/>
    </source>
</evidence>
<dbReference type="InterPro" id="IPR020013">
    <property type="entry name" value="Flagellar_FlgE/F/G"/>
</dbReference>
<dbReference type="PANTHER" id="PTHR30435">
    <property type="entry name" value="FLAGELLAR PROTEIN"/>
    <property type="match status" value="1"/>
</dbReference>
<dbReference type="AlphaFoldDB" id="A0A1I1IX56"/>
<gene>
    <name evidence="5" type="ORF">SAMN04488102_10673</name>
</gene>
<reference evidence="6" key="1">
    <citation type="submission" date="2016-10" db="EMBL/GenBank/DDBJ databases">
        <authorList>
            <person name="Varghese N."/>
            <person name="Submissions S."/>
        </authorList>
    </citation>
    <scope>NUCLEOTIDE SEQUENCE [LARGE SCALE GENOMIC DNA]</scope>
    <source>
        <strain evidence="6">DSM 23664</strain>
    </source>
</reference>
<evidence type="ECO:0000259" key="4">
    <source>
        <dbReference type="Pfam" id="PF22692"/>
    </source>
</evidence>
<name>A0A1I1IX56_9LACT</name>
<dbReference type="STRING" id="753702.SAMN04488102_10673"/>
<evidence type="ECO:0000256" key="1">
    <source>
        <dbReference type="ARBA" id="ARBA00009677"/>
    </source>
</evidence>
<protein>
    <submittedName>
        <fullName evidence="5">Flagellar basal-body rod protein FlgG</fullName>
    </submittedName>
</protein>
<keyword evidence="5" id="KW-0969">Cilium</keyword>
<dbReference type="PANTHER" id="PTHR30435:SF19">
    <property type="entry name" value="FLAGELLAR BASAL-BODY ROD PROTEIN FLGG"/>
    <property type="match status" value="1"/>
</dbReference>
<evidence type="ECO:0000313" key="5">
    <source>
        <dbReference type="EMBL" id="SFC40867.1"/>
    </source>
</evidence>
<dbReference type="Proteomes" id="UP000199612">
    <property type="component" value="Unassembled WGS sequence"/>
</dbReference>
<feature type="domain" description="Flagellar basal-body/hook protein C-terminal" evidence="3">
    <location>
        <begin position="211"/>
        <end position="255"/>
    </location>
</feature>
<sequence>MTMIRGINTLSNSFNVLSEKQKNLATNAANTMTPGYKSQQLMTSTTEQVAIHNYTKTQQGKQRNELGELTFGNQLDAAVRNFSAGGLKLTENKTDVAINGDAMFTVQNDAGERFYTRNGNFSVNAQGELVTQEGYQVLGIEDNGGATPITVGTDLEQSFTIDSFGFVRTADGEPQFLYLTQFDDPEELTSAGGTLFQGGNGNPVGVGFQIQQGYVESSNVDMADVMTEMLQISREFEANQRVLQSTDETLRRATQEVGRT</sequence>
<dbReference type="EMBL" id="FOLT01000006">
    <property type="protein sequence ID" value="SFC40867.1"/>
    <property type="molecule type" value="Genomic_DNA"/>
</dbReference>
<keyword evidence="5" id="KW-0282">Flagellum</keyword>
<dbReference type="GO" id="GO:0009425">
    <property type="term" value="C:bacterial-type flagellum basal body"/>
    <property type="evidence" value="ECO:0007669"/>
    <property type="project" value="UniProtKB-SubCell"/>
</dbReference>
<evidence type="ECO:0000313" key="6">
    <source>
        <dbReference type="Proteomes" id="UP000199612"/>
    </source>
</evidence>
<feature type="domain" description="Flagellar hook protein FlgE/F/G-like D1" evidence="4">
    <location>
        <begin position="97"/>
        <end position="167"/>
    </location>
</feature>